<evidence type="ECO:0000313" key="1">
    <source>
        <dbReference type="EMBL" id="AGP36594.1"/>
    </source>
</evidence>
<accession>S4XVS8</accession>
<reference evidence="1 2" key="1">
    <citation type="journal article" date="2013" name="Sci. Rep.">
        <title>Extraordinary expansion of a Sorangium cellulosum genome from an alkaline milieu.</title>
        <authorList>
            <person name="Han K."/>
            <person name="Li Z.F."/>
            <person name="Peng R."/>
            <person name="Zhu L.P."/>
            <person name="Zhou T."/>
            <person name="Wang L.G."/>
            <person name="Li S.G."/>
            <person name="Zhang X.B."/>
            <person name="Hu W."/>
            <person name="Wu Z.H."/>
            <person name="Qin N."/>
            <person name="Li Y.Z."/>
        </authorList>
    </citation>
    <scope>NUCLEOTIDE SEQUENCE [LARGE SCALE GENOMIC DNA]</scope>
    <source>
        <strain evidence="1 2">So0157-2</strain>
    </source>
</reference>
<dbReference type="AlphaFoldDB" id="S4XVS8"/>
<evidence type="ECO:0000313" key="2">
    <source>
        <dbReference type="Proteomes" id="UP000014803"/>
    </source>
</evidence>
<sequence>MGEGADDSCQLALLGGYAPVPGPLAPTFLQRFLQGSLR</sequence>
<gene>
    <name evidence="1" type="ORF">SCE1572_20105</name>
</gene>
<dbReference type="KEGG" id="scu:SCE1572_20105"/>
<dbReference type="EMBL" id="CP003969">
    <property type="protein sequence ID" value="AGP36594.1"/>
    <property type="molecule type" value="Genomic_DNA"/>
</dbReference>
<dbReference type="Proteomes" id="UP000014803">
    <property type="component" value="Chromosome"/>
</dbReference>
<dbReference type="STRING" id="1254432.SCE1572_20105"/>
<organism evidence="1 2">
    <name type="scientific">Sorangium cellulosum So0157-2</name>
    <dbReference type="NCBI Taxonomy" id="1254432"/>
    <lineage>
        <taxon>Bacteria</taxon>
        <taxon>Pseudomonadati</taxon>
        <taxon>Myxococcota</taxon>
        <taxon>Polyangia</taxon>
        <taxon>Polyangiales</taxon>
        <taxon>Polyangiaceae</taxon>
        <taxon>Sorangium</taxon>
    </lineage>
</organism>
<proteinExistence type="predicted"/>
<protein>
    <submittedName>
        <fullName evidence="1">Uncharacterized protein</fullName>
    </submittedName>
</protein>
<dbReference type="HOGENOM" id="CLU_3333122_0_0_7"/>
<name>S4XVS8_SORCE</name>